<evidence type="ECO:0000313" key="2">
    <source>
        <dbReference type="EMBL" id="KAF0301277.1"/>
    </source>
</evidence>
<feature type="region of interest" description="Disordered" evidence="1">
    <location>
        <begin position="47"/>
        <end position="164"/>
    </location>
</feature>
<dbReference type="OrthoDB" id="10007483at2759"/>
<gene>
    <name evidence="2" type="ORF">FJT64_026372</name>
</gene>
<dbReference type="Proteomes" id="UP000440578">
    <property type="component" value="Unassembled WGS sequence"/>
</dbReference>
<accession>A0A6A4VZK1</accession>
<protein>
    <submittedName>
        <fullName evidence="2">Uncharacterized protein</fullName>
    </submittedName>
</protein>
<sequence length="164" mass="18077">MCLCVVERTPANALVSSCFHVYADAEQARRLNGQMYEAICGVKGWRHRAGARPPTGLRRRLNSDLDERADDTGENGEHAENGETGVDLGAESDEEPPAGRPGSREQLRIDVGDGEGGPAGRPGWTEAATDPRRSTLHRQMADMDLKERKEPRPRRSIFASLRRS</sequence>
<dbReference type="AlphaFoldDB" id="A0A6A4VZK1"/>
<comment type="caution">
    <text evidence="2">The sequence shown here is derived from an EMBL/GenBank/DDBJ whole genome shotgun (WGS) entry which is preliminary data.</text>
</comment>
<evidence type="ECO:0000313" key="3">
    <source>
        <dbReference type="Proteomes" id="UP000440578"/>
    </source>
</evidence>
<evidence type="ECO:0000256" key="1">
    <source>
        <dbReference type="SAM" id="MobiDB-lite"/>
    </source>
</evidence>
<name>A0A6A4VZK1_AMPAM</name>
<feature type="compositionally biased region" description="Basic and acidic residues" evidence="1">
    <location>
        <begin position="102"/>
        <end position="111"/>
    </location>
</feature>
<reference evidence="2 3" key="1">
    <citation type="submission" date="2019-07" db="EMBL/GenBank/DDBJ databases">
        <title>Draft genome assembly of a fouling barnacle, Amphibalanus amphitrite (Darwin, 1854): The first reference genome for Thecostraca.</title>
        <authorList>
            <person name="Kim W."/>
        </authorList>
    </citation>
    <scope>NUCLEOTIDE SEQUENCE [LARGE SCALE GENOMIC DNA]</scope>
    <source>
        <strain evidence="2">SNU_AA5</strain>
        <tissue evidence="2">Soma without cirri and trophi</tissue>
    </source>
</reference>
<dbReference type="EMBL" id="VIIS01001176">
    <property type="protein sequence ID" value="KAF0301277.1"/>
    <property type="molecule type" value="Genomic_DNA"/>
</dbReference>
<organism evidence="2 3">
    <name type="scientific">Amphibalanus amphitrite</name>
    <name type="common">Striped barnacle</name>
    <name type="synonym">Balanus amphitrite</name>
    <dbReference type="NCBI Taxonomy" id="1232801"/>
    <lineage>
        <taxon>Eukaryota</taxon>
        <taxon>Metazoa</taxon>
        <taxon>Ecdysozoa</taxon>
        <taxon>Arthropoda</taxon>
        <taxon>Crustacea</taxon>
        <taxon>Multicrustacea</taxon>
        <taxon>Cirripedia</taxon>
        <taxon>Thoracica</taxon>
        <taxon>Thoracicalcarea</taxon>
        <taxon>Balanomorpha</taxon>
        <taxon>Balanoidea</taxon>
        <taxon>Balanidae</taxon>
        <taxon>Amphibalaninae</taxon>
        <taxon>Amphibalanus</taxon>
    </lineage>
</organism>
<keyword evidence="3" id="KW-1185">Reference proteome</keyword>
<proteinExistence type="predicted"/>
<feature type="compositionally biased region" description="Basic and acidic residues" evidence="1">
    <location>
        <begin position="129"/>
        <end position="150"/>
    </location>
</feature>